<evidence type="ECO:0000313" key="3">
    <source>
        <dbReference type="EMBL" id="ORW34387.1"/>
    </source>
</evidence>
<name>A0A1X2A0M9_9MYCO</name>
<protein>
    <submittedName>
        <fullName evidence="3">Uncharacterized protein</fullName>
    </submittedName>
</protein>
<feature type="compositionally biased region" description="Low complexity" evidence="1">
    <location>
        <begin position="146"/>
        <end position="156"/>
    </location>
</feature>
<dbReference type="Proteomes" id="UP000193781">
    <property type="component" value="Unassembled WGS sequence"/>
</dbReference>
<keyword evidence="2" id="KW-0812">Transmembrane</keyword>
<keyword evidence="4" id="KW-1185">Reference proteome</keyword>
<evidence type="ECO:0000256" key="2">
    <source>
        <dbReference type="SAM" id="Phobius"/>
    </source>
</evidence>
<keyword evidence="2" id="KW-0472">Membrane</keyword>
<proteinExistence type="predicted"/>
<reference evidence="3 4" key="1">
    <citation type="submission" date="2016-01" db="EMBL/GenBank/DDBJ databases">
        <title>The new phylogeny of the genus Mycobacterium.</title>
        <authorList>
            <person name="Tarcisio F."/>
            <person name="Conor M."/>
            <person name="Antonella G."/>
            <person name="Elisabetta G."/>
            <person name="Giulia F.S."/>
            <person name="Sara T."/>
            <person name="Anna F."/>
            <person name="Clotilde B."/>
            <person name="Roberto B."/>
            <person name="Veronica D.S."/>
            <person name="Fabio R."/>
            <person name="Monica P."/>
            <person name="Olivier J."/>
            <person name="Enrico T."/>
            <person name="Nicola S."/>
        </authorList>
    </citation>
    <scope>NUCLEOTIDE SEQUENCE [LARGE SCALE GENOMIC DNA]</scope>
    <source>
        <strain evidence="3 4">DSM 44803</strain>
    </source>
</reference>
<feature type="transmembrane region" description="Helical" evidence="2">
    <location>
        <begin position="20"/>
        <end position="47"/>
    </location>
</feature>
<dbReference type="STRING" id="244292.ABW17_22305"/>
<sequence>MDSVVLVPERMPALPPAREFLTSAGFGGAAALLAALLLAAVILIGFWRASKRQESHNRQIREAEQHNTAVDRCWQRLVWVVETAGIEPAASRGATVDLGPELALELLRGLLRDAESLGDATLTGAVTVYLSQFSQVLAQQGSVASEPSVPSASAEPTLADAPSGPRETVQSSGSPAQGGDTPRPRPAKEVAAAQGRRRRQ</sequence>
<gene>
    <name evidence="3" type="ORF">AWC17_24335</name>
</gene>
<comment type="caution">
    <text evidence="3">The sequence shown here is derived from an EMBL/GenBank/DDBJ whole genome shotgun (WGS) entry which is preliminary data.</text>
</comment>
<keyword evidence="2" id="KW-1133">Transmembrane helix</keyword>
<dbReference type="EMBL" id="LQPH01000021">
    <property type="protein sequence ID" value="ORW34387.1"/>
    <property type="molecule type" value="Genomic_DNA"/>
</dbReference>
<organism evidence="3 4">
    <name type="scientific">Mycobacterium nebraskense</name>
    <dbReference type="NCBI Taxonomy" id="244292"/>
    <lineage>
        <taxon>Bacteria</taxon>
        <taxon>Bacillati</taxon>
        <taxon>Actinomycetota</taxon>
        <taxon>Actinomycetes</taxon>
        <taxon>Mycobacteriales</taxon>
        <taxon>Mycobacteriaceae</taxon>
        <taxon>Mycobacterium</taxon>
    </lineage>
</organism>
<dbReference type="AlphaFoldDB" id="A0A1X2A0M9"/>
<accession>A0A1X2A0M9</accession>
<feature type="region of interest" description="Disordered" evidence="1">
    <location>
        <begin position="146"/>
        <end position="200"/>
    </location>
</feature>
<evidence type="ECO:0000256" key="1">
    <source>
        <dbReference type="SAM" id="MobiDB-lite"/>
    </source>
</evidence>
<evidence type="ECO:0000313" key="4">
    <source>
        <dbReference type="Proteomes" id="UP000193781"/>
    </source>
</evidence>